<sequence>MRSFRQDYDREKVILGKEKVSFQERQEKVVTFLRSVLNQYELHKTAKLKHHRLGTLSQENHYFHAFIQAEQITFDSFVLDQRTKEGRITSRWLKLTTEKQQGVTLESLCDFMIKLAHTFLNSYQLSNGNPLEYNNSLFFFFFFLQKKKKSSQYYKCVRIFVYRCILGQPLIQKLIADIMPVRFEELHKLDKIFQRKIIWMKSLKHDQLQIEKDFWYTPCCANLCIKENADDDSSSDAEHEHHVTFMKKERKRKRERELCSQSELQTGDGVPFAEAIDIIGKFEKHTDIYESPDNGLNLILKAIKSVHDTAMKYFESYLIFT</sequence>
<dbReference type="Proteomes" id="UP000023152">
    <property type="component" value="Unassembled WGS sequence"/>
</dbReference>
<evidence type="ECO:0000313" key="2">
    <source>
        <dbReference type="Proteomes" id="UP000023152"/>
    </source>
</evidence>
<dbReference type="EMBL" id="ASPP01042905">
    <property type="protein sequence ID" value="ETN99787.1"/>
    <property type="molecule type" value="Genomic_DNA"/>
</dbReference>
<accession>X6LCN5</accession>
<keyword evidence="2" id="KW-1185">Reference proteome</keyword>
<evidence type="ECO:0000313" key="1">
    <source>
        <dbReference type="EMBL" id="ETN99787.1"/>
    </source>
</evidence>
<reference evidence="1 2" key="1">
    <citation type="journal article" date="2013" name="Curr. Biol.">
        <title>The Genome of the Foraminiferan Reticulomyxa filosa.</title>
        <authorList>
            <person name="Glockner G."/>
            <person name="Hulsmann N."/>
            <person name="Schleicher M."/>
            <person name="Noegel A.A."/>
            <person name="Eichinger L."/>
            <person name="Gallinger C."/>
            <person name="Pawlowski J."/>
            <person name="Sierra R."/>
            <person name="Euteneuer U."/>
            <person name="Pillet L."/>
            <person name="Moustafa A."/>
            <person name="Platzer M."/>
            <person name="Groth M."/>
            <person name="Szafranski K."/>
            <person name="Schliwa M."/>
        </authorList>
    </citation>
    <scope>NUCLEOTIDE SEQUENCE [LARGE SCALE GENOMIC DNA]</scope>
</reference>
<dbReference type="AlphaFoldDB" id="X6LCN5"/>
<protein>
    <submittedName>
        <fullName evidence="1">Uncharacterized protein</fullName>
    </submittedName>
</protein>
<gene>
    <name evidence="1" type="ORF">RFI_37679</name>
</gene>
<organism evidence="1 2">
    <name type="scientific">Reticulomyxa filosa</name>
    <dbReference type="NCBI Taxonomy" id="46433"/>
    <lineage>
        <taxon>Eukaryota</taxon>
        <taxon>Sar</taxon>
        <taxon>Rhizaria</taxon>
        <taxon>Retaria</taxon>
        <taxon>Foraminifera</taxon>
        <taxon>Monothalamids</taxon>
        <taxon>Reticulomyxidae</taxon>
        <taxon>Reticulomyxa</taxon>
    </lineage>
</organism>
<name>X6LCN5_RETFI</name>
<proteinExistence type="predicted"/>
<comment type="caution">
    <text evidence="1">The sequence shown here is derived from an EMBL/GenBank/DDBJ whole genome shotgun (WGS) entry which is preliminary data.</text>
</comment>